<reference evidence="3 4" key="1">
    <citation type="submission" date="2022-10" db="EMBL/GenBank/DDBJ databases">
        <title>The complete genomes of actinobacterial strains from the NBC collection.</title>
        <authorList>
            <person name="Joergensen T.S."/>
            <person name="Alvarez Arevalo M."/>
            <person name="Sterndorff E.B."/>
            <person name="Faurdal D."/>
            <person name="Vuksanovic O."/>
            <person name="Mourched A.-S."/>
            <person name="Charusanti P."/>
            <person name="Shaw S."/>
            <person name="Blin K."/>
            <person name="Weber T."/>
        </authorList>
    </citation>
    <scope>NUCLEOTIDE SEQUENCE [LARGE SCALE GENOMIC DNA]</scope>
    <source>
        <strain evidence="3 4">NBC_01247</strain>
    </source>
</reference>
<feature type="region of interest" description="Disordered" evidence="1">
    <location>
        <begin position="78"/>
        <end position="100"/>
    </location>
</feature>
<evidence type="ECO:0000313" key="4">
    <source>
        <dbReference type="Proteomes" id="UP001432014"/>
    </source>
</evidence>
<name>A0ABZ1W913_9ACTN</name>
<dbReference type="Proteomes" id="UP001432014">
    <property type="component" value="Chromosome"/>
</dbReference>
<keyword evidence="4" id="KW-1185">Reference proteome</keyword>
<keyword evidence="2" id="KW-0472">Membrane</keyword>
<feature type="compositionally biased region" description="Gly residues" evidence="1">
    <location>
        <begin position="78"/>
        <end position="89"/>
    </location>
</feature>
<sequence length="100" mass="10189">MTRRGGKRGGDRTGDLEAFVAFLGGLLAVALLASVLWGIARFIEFTPGPLRLSKALGAALWLTVTVFLYRGRRAVRGGAAGGGAAGGGADQPAVPAGRRP</sequence>
<dbReference type="EMBL" id="CP108482">
    <property type="protein sequence ID" value="WUS57340.1"/>
    <property type="molecule type" value="Genomic_DNA"/>
</dbReference>
<protein>
    <submittedName>
        <fullName evidence="3">Uncharacterized protein</fullName>
    </submittedName>
</protein>
<proteinExistence type="predicted"/>
<evidence type="ECO:0000256" key="1">
    <source>
        <dbReference type="SAM" id="MobiDB-lite"/>
    </source>
</evidence>
<evidence type="ECO:0000256" key="2">
    <source>
        <dbReference type="SAM" id="Phobius"/>
    </source>
</evidence>
<gene>
    <name evidence="3" type="ORF">OG469_18570</name>
</gene>
<feature type="transmembrane region" description="Helical" evidence="2">
    <location>
        <begin position="20"/>
        <end position="40"/>
    </location>
</feature>
<keyword evidence="2" id="KW-0812">Transmembrane</keyword>
<keyword evidence="2" id="KW-1133">Transmembrane helix</keyword>
<evidence type="ECO:0000313" key="3">
    <source>
        <dbReference type="EMBL" id="WUS57340.1"/>
    </source>
</evidence>
<accession>A0ABZ1W913</accession>
<organism evidence="3 4">
    <name type="scientific">Kitasatospora herbaricolor</name>
    <dbReference type="NCBI Taxonomy" id="68217"/>
    <lineage>
        <taxon>Bacteria</taxon>
        <taxon>Bacillati</taxon>
        <taxon>Actinomycetota</taxon>
        <taxon>Actinomycetes</taxon>
        <taxon>Kitasatosporales</taxon>
        <taxon>Streptomycetaceae</taxon>
        <taxon>Kitasatospora</taxon>
    </lineage>
</organism>
<feature type="transmembrane region" description="Helical" evidence="2">
    <location>
        <begin position="52"/>
        <end position="69"/>
    </location>
</feature>
<dbReference type="RefSeq" id="WP_329497214.1">
    <property type="nucleotide sequence ID" value="NZ_CP108460.1"/>
</dbReference>